<evidence type="ECO:0000313" key="3">
    <source>
        <dbReference type="Proteomes" id="UP000789833"/>
    </source>
</evidence>
<proteinExistence type="predicted"/>
<keyword evidence="3" id="KW-1185">Reference proteome</keyword>
<sequence>MIFDKKIMELGALNLVGFRVWCEPNEYPKEIGQASKQLDRRINEIKNRINPDKRYGAFIVDPSTPQEDGYWVAVAVAAIENTPDDMVSIIIPPQKYAAATYHGSNKNIFEAYDHLHTWAHSHGWERKTDKWHIEIFSDWEDQDKLEVQLLDTIQ</sequence>
<dbReference type="SUPFAM" id="SSF55136">
    <property type="entry name" value="Probable bacterial effector-binding domain"/>
    <property type="match status" value="1"/>
</dbReference>
<dbReference type="Proteomes" id="UP000789833">
    <property type="component" value="Unassembled WGS sequence"/>
</dbReference>
<gene>
    <name evidence="2" type="ORF">BACCIP111883_01028</name>
</gene>
<organism evidence="2 3">
    <name type="scientific">Sutcliffiella rhizosphaerae</name>
    <dbReference type="NCBI Taxonomy" id="2880967"/>
    <lineage>
        <taxon>Bacteria</taxon>
        <taxon>Bacillati</taxon>
        <taxon>Bacillota</taxon>
        <taxon>Bacilli</taxon>
        <taxon>Bacillales</taxon>
        <taxon>Bacillaceae</taxon>
        <taxon>Sutcliffiella</taxon>
    </lineage>
</organism>
<dbReference type="Pfam" id="PF06445">
    <property type="entry name" value="GyrI-like"/>
    <property type="match status" value="1"/>
</dbReference>
<dbReference type="EMBL" id="CAKJTJ010000004">
    <property type="protein sequence ID" value="CAG9620260.1"/>
    <property type="molecule type" value="Genomic_DNA"/>
</dbReference>
<dbReference type="RefSeq" id="WP_230500195.1">
    <property type="nucleotide sequence ID" value="NZ_CAKJTJ010000004.1"/>
</dbReference>
<protein>
    <recommendedName>
        <fullName evidence="1">AraC effector-binding domain-containing protein</fullName>
    </recommendedName>
</protein>
<evidence type="ECO:0000259" key="1">
    <source>
        <dbReference type="SMART" id="SM00871"/>
    </source>
</evidence>
<name>A0ABM8YK80_9BACI</name>
<dbReference type="Gene3D" id="3.20.80.10">
    <property type="entry name" value="Regulatory factor, effector binding domain"/>
    <property type="match status" value="1"/>
</dbReference>
<feature type="domain" description="AraC effector-binding" evidence="1">
    <location>
        <begin position="3"/>
        <end position="154"/>
    </location>
</feature>
<accession>A0ABM8YK80</accession>
<dbReference type="InterPro" id="IPR010499">
    <property type="entry name" value="AraC_E-bd"/>
</dbReference>
<dbReference type="SMART" id="SM00871">
    <property type="entry name" value="AraC_E_bind"/>
    <property type="match status" value="1"/>
</dbReference>
<evidence type="ECO:0000313" key="2">
    <source>
        <dbReference type="EMBL" id="CAG9620260.1"/>
    </source>
</evidence>
<dbReference type="InterPro" id="IPR011256">
    <property type="entry name" value="Reg_factor_effector_dom_sf"/>
</dbReference>
<comment type="caution">
    <text evidence="2">The sequence shown here is derived from an EMBL/GenBank/DDBJ whole genome shotgun (WGS) entry which is preliminary data.</text>
</comment>
<reference evidence="2 3" key="1">
    <citation type="submission" date="2021-10" db="EMBL/GenBank/DDBJ databases">
        <authorList>
            <person name="Criscuolo A."/>
        </authorList>
    </citation>
    <scope>NUCLEOTIDE SEQUENCE [LARGE SCALE GENOMIC DNA]</scope>
    <source>
        <strain evidence="3">CIP 111883</strain>
    </source>
</reference>
<dbReference type="InterPro" id="IPR029442">
    <property type="entry name" value="GyrI-like"/>
</dbReference>